<organism evidence="1 2">
    <name type="scientific">Saccharothrix ecbatanensis</name>
    <dbReference type="NCBI Taxonomy" id="1105145"/>
    <lineage>
        <taxon>Bacteria</taxon>
        <taxon>Bacillati</taxon>
        <taxon>Actinomycetota</taxon>
        <taxon>Actinomycetes</taxon>
        <taxon>Pseudonocardiales</taxon>
        <taxon>Pseudonocardiaceae</taxon>
        <taxon>Saccharothrix</taxon>
    </lineage>
</organism>
<sequence>MAATLTRDHLKECLNEIDFPATKDDLLDEAIRKGDATAVQALRAIPLADYSNLKEVFGAVKFVDDNKPG</sequence>
<protein>
    <recommendedName>
        <fullName evidence="3">DUF2795 domain-containing protein</fullName>
    </recommendedName>
</protein>
<dbReference type="Pfam" id="PF11387">
    <property type="entry name" value="DUF2795"/>
    <property type="match status" value="1"/>
</dbReference>
<dbReference type="RefSeq" id="WP_184917512.1">
    <property type="nucleotide sequence ID" value="NZ_JACHMO010000001.1"/>
</dbReference>
<dbReference type="AlphaFoldDB" id="A0A7W9HGI6"/>
<dbReference type="EMBL" id="JACHMO010000001">
    <property type="protein sequence ID" value="MBB5801546.1"/>
    <property type="molecule type" value="Genomic_DNA"/>
</dbReference>
<name>A0A7W9HGI6_9PSEU</name>
<gene>
    <name evidence="1" type="ORF">F4560_001314</name>
</gene>
<reference evidence="1 2" key="1">
    <citation type="submission" date="2020-08" db="EMBL/GenBank/DDBJ databases">
        <title>Sequencing the genomes of 1000 actinobacteria strains.</title>
        <authorList>
            <person name="Klenk H.-P."/>
        </authorList>
    </citation>
    <scope>NUCLEOTIDE SEQUENCE [LARGE SCALE GENOMIC DNA]</scope>
    <source>
        <strain evidence="1 2">DSM 45486</strain>
    </source>
</reference>
<evidence type="ECO:0008006" key="3">
    <source>
        <dbReference type="Google" id="ProtNLM"/>
    </source>
</evidence>
<proteinExistence type="predicted"/>
<evidence type="ECO:0000313" key="2">
    <source>
        <dbReference type="Proteomes" id="UP000552097"/>
    </source>
</evidence>
<dbReference type="InterPro" id="IPR021527">
    <property type="entry name" value="DUF2795"/>
</dbReference>
<evidence type="ECO:0000313" key="1">
    <source>
        <dbReference type="EMBL" id="MBB5801546.1"/>
    </source>
</evidence>
<keyword evidence="2" id="KW-1185">Reference proteome</keyword>
<comment type="caution">
    <text evidence="1">The sequence shown here is derived from an EMBL/GenBank/DDBJ whole genome shotgun (WGS) entry which is preliminary data.</text>
</comment>
<dbReference type="Proteomes" id="UP000552097">
    <property type="component" value="Unassembled WGS sequence"/>
</dbReference>
<accession>A0A7W9HGI6</accession>